<dbReference type="Gene3D" id="3.40.190.10">
    <property type="entry name" value="Periplasmic binding protein-like II"/>
    <property type="match status" value="2"/>
</dbReference>
<evidence type="ECO:0000256" key="2">
    <source>
        <dbReference type="ARBA" id="ARBA00008520"/>
    </source>
</evidence>
<dbReference type="PANTHER" id="PTHR43649:SF12">
    <property type="entry name" value="DIACETYLCHITOBIOSE BINDING PROTEIN DASA"/>
    <property type="match status" value="1"/>
</dbReference>
<feature type="transmembrane region" description="Helical" evidence="3">
    <location>
        <begin position="20"/>
        <end position="40"/>
    </location>
</feature>
<name>F4LP11_TREBD</name>
<dbReference type="InterPro" id="IPR006059">
    <property type="entry name" value="SBP"/>
</dbReference>
<evidence type="ECO:0000313" key="5">
    <source>
        <dbReference type="Proteomes" id="UP000006546"/>
    </source>
</evidence>
<keyword evidence="5" id="KW-1185">Reference proteome</keyword>
<dbReference type="eggNOG" id="COG1653">
    <property type="taxonomic scope" value="Bacteria"/>
</dbReference>
<keyword evidence="3" id="KW-0812">Transmembrane</keyword>
<organism evidence="4 5">
    <name type="scientific">Treponema brennaborense (strain DSM 12168 / CIP 105900 / DD5/3)</name>
    <dbReference type="NCBI Taxonomy" id="906968"/>
    <lineage>
        <taxon>Bacteria</taxon>
        <taxon>Pseudomonadati</taxon>
        <taxon>Spirochaetota</taxon>
        <taxon>Spirochaetia</taxon>
        <taxon>Spirochaetales</taxon>
        <taxon>Treponemataceae</taxon>
        <taxon>Treponema</taxon>
    </lineage>
</organism>
<dbReference type="AlphaFoldDB" id="F4LP11"/>
<proteinExistence type="inferred from homology"/>
<dbReference type="KEGG" id="tbe:Trebr_2584"/>
<dbReference type="HOGENOM" id="CLU_031285_12_2_12"/>
<reference evidence="5" key="1">
    <citation type="submission" date="2011-04" db="EMBL/GenBank/DDBJ databases">
        <title>The complete genome of Treponema brennaborense DSM 12168.</title>
        <authorList>
            <person name="Lucas S."/>
            <person name="Han J."/>
            <person name="Lapidus A."/>
            <person name="Bruce D."/>
            <person name="Goodwin L."/>
            <person name="Pitluck S."/>
            <person name="Peters L."/>
            <person name="Kyrpides N."/>
            <person name="Mavromatis K."/>
            <person name="Ivanova N."/>
            <person name="Mikhailova N."/>
            <person name="Pagani I."/>
            <person name="Teshima H."/>
            <person name="Detter J.C."/>
            <person name="Tapia R."/>
            <person name="Han C."/>
            <person name="Land M."/>
            <person name="Hauser L."/>
            <person name="Markowitz V."/>
            <person name="Cheng J.-F."/>
            <person name="Hugenholtz P."/>
            <person name="Woyke T."/>
            <person name="Wu D."/>
            <person name="Gronow S."/>
            <person name="Wellnitz S."/>
            <person name="Brambilla E."/>
            <person name="Klenk H.-P."/>
            <person name="Eisen J.A."/>
        </authorList>
    </citation>
    <scope>NUCLEOTIDE SEQUENCE [LARGE SCALE GENOMIC DNA]</scope>
    <source>
        <strain evidence="5">DSM 12168 / CIP 105900 / DD5/3</strain>
    </source>
</reference>
<dbReference type="GO" id="GO:0042597">
    <property type="term" value="C:periplasmic space"/>
    <property type="evidence" value="ECO:0007669"/>
    <property type="project" value="UniProtKB-SubCell"/>
</dbReference>
<comment type="similarity">
    <text evidence="2">Belongs to the bacterial solute-binding protein 1 family.</text>
</comment>
<protein>
    <submittedName>
        <fullName evidence="4">Extracellular solute-binding protein family 1</fullName>
    </submittedName>
</protein>
<dbReference type="Pfam" id="PF01547">
    <property type="entry name" value="SBP_bac_1"/>
    <property type="match status" value="1"/>
</dbReference>
<dbReference type="PANTHER" id="PTHR43649">
    <property type="entry name" value="ARABINOSE-BINDING PROTEIN-RELATED"/>
    <property type="match status" value="1"/>
</dbReference>
<accession>F4LP11</accession>
<comment type="subcellular location">
    <subcellularLocation>
        <location evidence="1">Periplasm</location>
    </subcellularLocation>
</comment>
<dbReference type="InterPro" id="IPR050490">
    <property type="entry name" value="Bact_solute-bd_prot1"/>
</dbReference>
<dbReference type="Proteomes" id="UP000006546">
    <property type="component" value="Chromosome"/>
</dbReference>
<evidence type="ECO:0000256" key="3">
    <source>
        <dbReference type="SAM" id="Phobius"/>
    </source>
</evidence>
<dbReference type="STRING" id="906968.Trebr_2584"/>
<evidence type="ECO:0000313" key="4">
    <source>
        <dbReference type="EMBL" id="AEE17988.1"/>
    </source>
</evidence>
<dbReference type="EMBL" id="CP002696">
    <property type="protein sequence ID" value="AEE17988.1"/>
    <property type="molecule type" value="Genomic_DNA"/>
</dbReference>
<sequence>MLIIEDADLNRVLIGGNMKRGLWITVVFVLAAAAVCFTSCSKKDSGSDAKLVYWTMWNEAEPQGQVIAEAVKAFTAETGVKVEVNFNGREIRKTLQPALDAGETIDLFDEDIERVLNAWGNYLLPLDSYITRSYPTTNGKPYNTVINQTLISLAKDLGGGSVKNIPYQPSAFVTMYNKDLFAKAGVTKLPATWEEFLDTCAKLKAIGVAGITVDDAYMACLFGYCMDRMIGKDATLAMVKNNDFTNPAVLEFGKIWENMAKNGYVSAKAASNIYPAGQVEEMATGRAAMYLNGTWLPNEIKGNNPSMNWGAFAWPAIAASGDGPESNNYGAQSFGINKNTKYPAEAFSLIVWLTTGTWDAKLAQDSLGIPMANDSAWPTALAEARVVVDSTTNRLPWAVGMEDNPDINAKIKENFAKLVKGDLNAESFAKAMTK</sequence>
<dbReference type="SUPFAM" id="SSF53850">
    <property type="entry name" value="Periplasmic binding protein-like II"/>
    <property type="match status" value="1"/>
</dbReference>
<keyword evidence="3" id="KW-0472">Membrane</keyword>
<gene>
    <name evidence="4" type="ordered locus">Trebr_2584</name>
</gene>
<keyword evidence="3" id="KW-1133">Transmembrane helix</keyword>
<evidence type="ECO:0000256" key="1">
    <source>
        <dbReference type="ARBA" id="ARBA00004418"/>
    </source>
</evidence>